<proteinExistence type="predicted"/>
<dbReference type="InterPro" id="IPR047057">
    <property type="entry name" value="MerR_fam"/>
</dbReference>
<protein>
    <submittedName>
        <fullName evidence="6">MerR family transcriptional regulator</fullName>
    </submittedName>
</protein>
<dbReference type="Proteomes" id="UP000308230">
    <property type="component" value="Unassembled WGS sequence"/>
</dbReference>
<dbReference type="GO" id="GO:0003700">
    <property type="term" value="F:DNA-binding transcription factor activity"/>
    <property type="evidence" value="ECO:0007669"/>
    <property type="project" value="InterPro"/>
</dbReference>
<keyword evidence="1" id="KW-0805">Transcription regulation</keyword>
<evidence type="ECO:0000256" key="4">
    <source>
        <dbReference type="ARBA" id="ARBA00023163"/>
    </source>
</evidence>
<reference evidence="6 7" key="1">
    <citation type="submission" date="2019-04" db="EMBL/GenBank/DDBJ databases">
        <title>Bacillus caeni sp. nov., a bacterium isolated from mangrove sediment.</title>
        <authorList>
            <person name="Huang H."/>
            <person name="Mo K."/>
            <person name="Hu Y."/>
        </authorList>
    </citation>
    <scope>NUCLEOTIDE SEQUENCE [LARGE SCALE GENOMIC DNA]</scope>
    <source>
        <strain evidence="6 7">HB172195</strain>
    </source>
</reference>
<keyword evidence="3" id="KW-0010">Activator</keyword>
<keyword evidence="4" id="KW-0804">Transcription</keyword>
<dbReference type="PRINTS" id="PR00040">
    <property type="entry name" value="HTHMERR"/>
</dbReference>
<dbReference type="Pfam" id="PF07739">
    <property type="entry name" value="TipAS"/>
    <property type="match status" value="1"/>
</dbReference>
<dbReference type="Gene3D" id="1.10.1660.10">
    <property type="match status" value="1"/>
</dbReference>
<dbReference type="Pfam" id="PF13411">
    <property type="entry name" value="MerR_1"/>
    <property type="match status" value="1"/>
</dbReference>
<gene>
    <name evidence="6" type="ORF">FCL54_16855</name>
</gene>
<dbReference type="InterPro" id="IPR012925">
    <property type="entry name" value="TipAS_dom"/>
</dbReference>
<feature type="domain" description="HTH merR-type" evidence="5">
    <location>
        <begin position="1"/>
        <end position="71"/>
    </location>
</feature>
<evidence type="ECO:0000256" key="3">
    <source>
        <dbReference type="ARBA" id="ARBA00023159"/>
    </source>
</evidence>
<dbReference type="GO" id="GO:0003677">
    <property type="term" value="F:DNA binding"/>
    <property type="evidence" value="ECO:0007669"/>
    <property type="project" value="UniProtKB-KW"/>
</dbReference>
<keyword evidence="7" id="KW-1185">Reference proteome</keyword>
<evidence type="ECO:0000256" key="2">
    <source>
        <dbReference type="ARBA" id="ARBA00023125"/>
    </source>
</evidence>
<evidence type="ECO:0000256" key="1">
    <source>
        <dbReference type="ARBA" id="ARBA00023015"/>
    </source>
</evidence>
<dbReference type="EMBL" id="SWLG01000013">
    <property type="protein sequence ID" value="TLS36061.1"/>
    <property type="molecule type" value="Genomic_DNA"/>
</dbReference>
<evidence type="ECO:0000313" key="6">
    <source>
        <dbReference type="EMBL" id="TLS36061.1"/>
    </source>
</evidence>
<sequence length="254" mass="29565">MEYRVKEVADLAGVSVRTLHHYHEIGLLVPASTSSSGYRLYTEDNLERLQQILFFKELGFSLSGVKEILEKPDFDRKAALTTHKELLVKKRARLDEIIETVEKTLSSIEGGIKMADKDMFKGFDMEEIERHQKKYSEEAKQKYGRKMVEAVEEKTSQYGIDDWETINAMTNSIYKKIGDRMEHGPADPAVQEEVAKWRQLITDHFYECTTDIFRGLGDLYVMDERFTKNIDRHKEGLAAFLREAMHVYCENHEK</sequence>
<dbReference type="InterPro" id="IPR000551">
    <property type="entry name" value="MerR-type_HTH_dom"/>
</dbReference>
<accession>A0A5R9EZ03</accession>
<dbReference type="PANTHER" id="PTHR30204">
    <property type="entry name" value="REDOX-CYCLING DRUG-SENSING TRANSCRIPTIONAL ACTIVATOR SOXR"/>
    <property type="match status" value="1"/>
</dbReference>
<evidence type="ECO:0000313" key="7">
    <source>
        <dbReference type="Proteomes" id="UP000308230"/>
    </source>
</evidence>
<dbReference type="Gene3D" id="1.10.490.50">
    <property type="entry name" value="Antibiotic binding domain of TipA-like multidrug resistance regulators"/>
    <property type="match status" value="1"/>
</dbReference>
<dbReference type="SMART" id="SM00422">
    <property type="entry name" value="HTH_MERR"/>
    <property type="match status" value="1"/>
</dbReference>
<dbReference type="OrthoDB" id="9814833at2"/>
<keyword evidence="2" id="KW-0238">DNA-binding</keyword>
<dbReference type="InterPro" id="IPR009061">
    <property type="entry name" value="DNA-bd_dom_put_sf"/>
</dbReference>
<comment type="caution">
    <text evidence="6">The sequence shown here is derived from an EMBL/GenBank/DDBJ whole genome shotgun (WGS) entry which is preliminary data.</text>
</comment>
<dbReference type="InterPro" id="IPR036244">
    <property type="entry name" value="TipA-like_antibiotic-bd"/>
</dbReference>
<dbReference type="PANTHER" id="PTHR30204:SF90">
    <property type="entry name" value="HTH-TYPE TRANSCRIPTIONAL ACTIVATOR MTA"/>
    <property type="match status" value="1"/>
</dbReference>
<organism evidence="6 7">
    <name type="scientific">Exobacillus caeni</name>
    <dbReference type="NCBI Taxonomy" id="2574798"/>
    <lineage>
        <taxon>Bacteria</taxon>
        <taxon>Bacillati</taxon>
        <taxon>Bacillota</taxon>
        <taxon>Bacilli</taxon>
        <taxon>Bacillales</taxon>
        <taxon>Guptibacillaceae</taxon>
        <taxon>Exobacillus</taxon>
    </lineage>
</organism>
<dbReference type="SUPFAM" id="SSF46955">
    <property type="entry name" value="Putative DNA-binding domain"/>
    <property type="match status" value="1"/>
</dbReference>
<dbReference type="RefSeq" id="WP_138127930.1">
    <property type="nucleotide sequence ID" value="NZ_SWLG01000013.1"/>
</dbReference>
<dbReference type="CDD" id="cd01106">
    <property type="entry name" value="HTH_TipAL-Mta"/>
    <property type="match status" value="1"/>
</dbReference>
<evidence type="ECO:0000259" key="5">
    <source>
        <dbReference type="PROSITE" id="PS50937"/>
    </source>
</evidence>
<name>A0A5R9EZ03_9BACL</name>
<dbReference type="SUPFAM" id="SSF89082">
    <property type="entry name" value="Antibiotic binding domain of TipA-like multidrug resistance regulators"/>
    <property type="match status" value="1"/>
</dbReference>
<dbReference type="PROSITE" id="PS50937">
    <property type="entry name" value="HTH_MERR_2"/>
    <property type="match status" value="1"/>
</dbReference>
<dbReference type="AlphaFoldDB" id="A0A5R9EZ03"/>